<gene>
    <name evidence="2" type="ORF">RM479_17920</name>
</gene>
<dbReference type="RefSeq" id="WP_311512864.1">
    <property type="nucleotide sequence ID" value="NZ_JAVREP010000011.1"/>
</dbReference>
<evidence type="ECO:0000259" key="1">
    <source>
        <dbReference type="PROSITE" id="PS51186"/>
    </source>
</evidence>
<dbReference type="CDD" id="cd04301">
    <property type="entry name" value="NAT_SF"/>
    <property type="match status" value="1"/>
</dbReference>
<dbReference type="Gene3D" id="3.40.630.30">
    <property type="match status" value="1"/>
</dbReference>
<reference evidence="3" key="1">
    <citation type="submission" date="2023-07" db="EMBL/GenBank/DDBJ databases">
        <title>30 novel species of actinomycetes from the DSMZ collection.</title>
        <authorList>
            <person name="Nouioui I."/>
        </authorList>
    </citation>
    <scope>NUCLEOTIDE SEQUENCE [LARGE SCALE GENOMIC DNA]</scope>
    <source>
        <strain evidence="3">DSM 44743</strain>
    </source>
</reference>
<evidence type="ECO:0000313" key="2">
    <source>
        <dbReference type="EMBL" id="MDT0330296.1"/>
    </source>
</evidence>
<dbReference type="SUPFAM" id="SSF55729">
    <property type="entry name" value="Acyl-CoA N-acyltransferases (Nat)"/>
    <property type="match status" value="2"/>
</dbReference>
<accession>A0ABU2MDE7</accession>
<dbReference type="EMBL" id="JAVREP010000011">
    <property type="protein sequence ID" value="MDT0330296.1"/>
    <property type="molecule type" value="Genomic_DNA"/>
</dbReference>
<dbReference type="InterPro" id="IPR000182">
    <property type="entry name" value="GNAT_dom"/>
</dbReference>
<evidence type="ECO:0000313" key="3">
    <source>
        <dbReference type="Proteomes" id="UP001183390"/>
    </source>
</evidence>
<name>A0ABU2MDE7_9ACTN</name>
<dbReference type="InterPro" id="IPR016181">
    <property type="entry name" value="Acyl_CoA_acyltransferase"/>
</dbReference>
<proteinExistence type="predicted"/>
<dbReference type="Pfam" id="PF00583">
    <property type="entry name" value="Acetyltransf_1"/>
    <property type="match status" value="1"/>
</dbReference>
<sequence length="330" mass="36527">MSPVVEVFDPLTAAPAELAAWSAAHVTGRRELSGSAPEADELAERLGRGRAGRAWRWAGRMHAEGPILGTAELRRQPHDAGIGFLRLFVEASARRNGMGTRLRSEASARARAEGMSRLQSTVPAGRAGEAFARTSPHLRTLLHLELQVQPFDDETLRHCRRLACTPRRGYRITHWVGRAPEPLLPSFGRVMDHLLDAPGAAFQEEPRRWGPQDVRAWELRMTEDGSRLLVGAVVDRTSDQVVAATVCTVTRGPVADQHDTAVLPAHRRRGLASRVKATQTLRVHENFPHVQAMVVTLNRENTAMLEVNRLLGYEKTAERLLVEDDLTSRG</sequence>
<dbReference type="Proteomes" id="UP001183390">
    <property type="component" value="Unassembled WGS sequence"/>
</dbReference>
<protein>
    <submittedName>
        <fullName evidence="2">GNAT family N-acetyltransferase</fullName>
    </submittedName>
</protein>
<organism evidence="2 3">
    <name type="scientific">Nocardiopsis lambiniae</name>
    <dbReference type="NCBI Taxonomy" id="3075539"/>
    <lineage>
        <taxon>Bacteria</taxon>
        <taxon>Bacillati</taxon>
        <taxon>Actinomycetota</taxon>
        <taxon>Actinomycetes</taxon>
        <taxon>Streptosporangiales</taxon>
        <taxon>Nocardiopsidaceae</taxon>
        <taxon>Nocardiopsis</taxon>
    </lineage>
</organism>
<dbReference type="PROSITE" id="PS51186">
    <property type="entry name" value="GNAT"/>
    <property type="match status" value="1"/>
</dbReference>
<feature type="domain" description="N-acetyltransferase" evidence="1">
    <location>
        <begin position="6"/>
        <end position="196"/>
    </location>
</feature>
<comment type="caution">
    <text evidence="2">The sequence shown here is derived from an EMBL/GenBank/DDBJ whole genome shotgun (WGS) entry which is preliminary data.</text>
</comment>
<keyword evidence="3" id="KW-1185">Reference proteome</keyword>